<dbReference type="Proteomes" id="UP000007305">
    <property type="component" value="Chromosome 6"/>
</dbReference>
<protein>
    <submittedName>
        <fullName evidence="2">Uncharacterized protein</fullName>
    </submittedName>
</protein>
<accession>A0A804Q299</accession>
<name>A0A804Q299_MAIZE</name>
<feature type="compositionally biased region" description="Basic and acidic residues" evidence="1">
    <location>
        <begin position="96"/>
        <end position="124"/>
    </location>
</feature>
<feature type="compositionally biased region" description="Basic and acidic residues" evidence="1">
    <location>
        <begin position="42"/>
        <end position="54"/>
    </location>
</feature>
<reference evidence="2" key="3">
    <citation type="submission" date="2021-05" db="UniProtKB">
        <authorList>
            <consortium name="EnsemblPlants"/>
        </authorList>
    </citation>
    <scope>IDENTIFICATION</scope>
    <source>
        <strain evidence="2">cv. B73</strain>
    </source>
</reference>
<reference evidence="2" key="2">
    <citation type="submission" date="2019-07" db="EMBL/GenBank/DDBJ databases">
        <authorList>
            <person name="Seetharam A."/>
            <person name="Woodhouse M."/>
            <person name="Cannon E."/>
        </authorList>
    </citation>
    <scope>NUCLEOTIDE SEQUENCE [LARGE SCALE GENOMIC DNA]</scope>
    <source>
        <strain evidence="2">cv. B73</strain>
    </source>
</reference>
<feature type="region of interest" description="Disordered" evidence="1">
    <location>
        <begin position="1"/>
        <end position="215"/>
    </location>
</feature>
<dbReference type="AlphaFoldDB" id="A0A804Q299"/>
<feature type="compositionally biased region" description="Basic residues" evidence="1">
    <location>
        <begin position="137"/>
        <end position="148"/>
    </location>
</feature>
<dbReference type="EnsemblPlants" id="Zm00001eb292600_T001">
    <property type="protein sequence ID" value="Zm00001eb292600_P001"/>
    <property type="gene ID" value="Zm00001eb292600"/>
</dbReference>
<feature type="compositionally biased region" description="Basic residues" evidence="1">
    <location>
        <begin position="183"/>
        <end position="192"/>
    </location>
</feature>
<evidence type="ECO:0000313" key="2">
    <source>
        <dbReference type="EnsemblPlants" id="Zm00001eb292600_P001"/>
    </source>
</evidence>
<dbReference type="InParanoid" id="A0A804Q299"/>
<organism evidence="2 3">
    <name type="scientific">Zea mays</name>
    <name type="common">Maize</name>
    <dbReference type="NCBI Taxonomy" id="4577"/>
    <lineage>
        <taxon>Eukaryota</taxon>
        <taxon>Viridiplantae</taxon>
        <taxon>Streptophyta</taxon>
        <taxon>Embryophyta</taxon>
        <taxon>Tracheophyta</taxon>
        <taxon>Spermatophyta</taxon>
        <taxon>Magnoliopsida</taxon>
        <taxon>Liliopsida</taxon>
        <taxon>Poales</taxon>
        <taxon>Poaceae</taxon>
        <taxon>PACMAD clade</taxon>
        <taxon>Panicoideae</taxon>
        <taxon>Andropogonodae</taxon>
        <taxon>Andropogoneae</taxon>
        <taxon>Tripsacinae</taxon>
        <taxon>Zea</taxon>
    </lineage>
</organism>
<evidence type="ECO:0000313" key="3">
    <source>
        <dbReference type="Proteomes" id="UP000007305"/>
    </source>
</evidence>
<keyword evidence="3" id="KW-1185">Reference proteome</keyword>
<dbReference type="Gramene" id="Zm00001eb292600_T001">
    <property type="protein sequence ID" value="Zm00001eb292600_P001"/>
    <property type="gene ID" value="Zm00001eb292600"/>
</dbReference>
<proteinExistence type="predicted"/>
<evidence type="ECO:0000256" key="1">
    <source>
        <dbReference type="SAM" id="MobiDB-lite"/>
    </source>
</evidence>
<sequence length="215" mass="22757">MQRRREVVEAGAHPGRVGGGEEAVDGEDPGAHVHLEVPAPEVGRDLDGEQQQREGEEEADAAVGARPERRALARGGVGVGVGVGPARRHPAARGGGHGERGGGRPREAARGAVRPEEQHPRDLARVLAPPPGLAAPGRRRRRRVHLRRRGGDLGDAPVGVLHPDHHGRAAANDAVGPRVPPPPRRRHWHARTHALTPSPPPPLCRTNGEPSAAIR</sequence>
<reference evidence="3" key="1">
    <citation type="journal article" date="2009" name="Science">
        <title>The B73 maize genome: complexity, diversity, and dynamics.</title>
        <authorList>
            <person name="Schnable P.S."/>
            <person name="Ware D."/>
            <person name="Fulton R.S."/>
            <person name="Stein J.C."/>
            <person name="Wei F."/>
            <person name="Pasternak S."/>
            <person name="Liang C."/>
            <person name="Zhang J."/>
            <person name="Fulton L."/>
            <person name="Graves T.A."/>
            <person name="Minx P."/>
            <person name="Reily A.D."/>
            <person name="Courtney L."/>
            <person name="Kruchowski S.S."/>
            <person name="Tomlinson C."/>
            <person name="Strong C."/>
            <person name="Delehaunty K."/>
            <person name="Fronick C."/>
            <person name="Courtney B."/>
            <person name="Rock S.M."/>
            <person name="Belter E."/>
            <person name="Du F."/>
            <person name="Kim K."/>
            <person name="Abbott R.M."/>
            <person name="Cotton M."/>
            <person name="Levy A."/>
            <person name="Marchetto P."/>
            <person name="Ochoa K."/>
            <person name="Jackson S.M."/>
            <person name="Gillam B."/>
            <person name="Chen W."/>
            <person name="Yan L."/>
            <person name="Higginbotham J."/>
            <person name="Cardenas M."/>
            <person name="Waligorski J."/>
            <person name="Applebaum E."/>
            <person name="Phelps L."/>
            <person name="Falcone J."/>
            <person name="Kanchi K."/>
            <person name="Thane T."/>
            <person name="Scimone A."/>
            <person name="Thane N."/>
            <person name="Henke J."/>
            <person name="Wang T."/>
            <person name="Ruppert J."/>
            <person name="Shah N."/>
            <person name="Rotter K."/>
            <person name="Hodges J."/>
            <person name="Ingenthron E."/>
            <person name="Cordes M."/>
            <person name="Kohlberg S."/>
            <person name="Sgro J."/>
            <person name="Delgado B."/>
            <person name="Mead K."/>
            <person name="Chinwalla A."/>
            <person name="Leonard S."/>
            <person name="Crouse K."/>
            <person name="Collura K."/>
            <person name="Kudrna D."/>
            <person name="Currie J."/>
            <person name="He R."/>
            <person name="Angelova A."/>
            <person name="Rajasekar S."/>
            <person name="Mueller T."/>
            <person name="Lomeli R."/>
            <person name="Scara G."/>
            <person name="Ko A."/>
            <person name="Delaney K."/>
            <person name="Wissotski M."/>
            <person name="Lopez G."/>
            <person name="Campos D."/>
            <person name="Braidotti M."/>
            <person name="Ashley E."/>
            <person name="Golser W."/>
            <person name="Kim H."/>
            <person name="Lee S."/>
            <person name="Lin J."/>
            <person name="Dujmic Z."/>
            <person name="Kim W."/>
            <person name="Talag J."/>
            <person name="Zuccolo A."/>
            <person name="Fan C."/>
            <person name="Sebastian A."/>
            <person name="Kramer M."/>
            <person name="Spiegel L."/>
            <person name="Nascimento L."/>
            <person name="Zutavern T."/>
            <person name="Miller B."/>
            <person name="Ambroise C."/>
            <person name="Muller S."/>
            <person name="Spooner W."/>
            <person name="Narechania A."/>
            <person name="Ren L."/>
            <person name="Wei S."/>
            <person name="Kumari S."/>
            <person name="Faga B."/>
            <person name="Levy M.J."/>
            <person name="McMahan L."/>
            <person name="Van Buren P."/>
            <person name="Vaughn M.W."/>
            <person name="Ying K."/>
            <person name="Yeh C.-T."/>
            <person name="Emrich S.J."/>
            <person name="Jia Y."/>
            <person name="Kalyanaraman A."/>
            <person name="Hsia A.-P."/>
            <person name="Barbazuk W.B."/>
            <person name="Baucom R.S."/>
            <person name="Brutnell T.P."/>
            <person name="Carpita N.C."/>
            <person name="Chaparro C."/>
            <person name="Chia J.-M."/>
            <person name="Deragon J.-M."/>
            <person name="Estill J.C."/>
            <person name="Fu Y."/>
            <person name="Jeddeloh J.A."/>
            <person name="Han Y."/>
            <person name="Lee H."/>
            <person name="Li P."/>
            <person name="Lisch D.R."/>
            <person name="Liu S."/>
            <person name="Liu Z."/>
            <person name="Nagel D.H."/>
            <person name="McCann M.C."/>
            <person name="SanMiguel P."/>
            <person name="Myers A.M."/>
            <person name="Nettleton D."/>
            <person name="Nguyen J."/>
            <person name="Penning B.W."/>
            <person name="Ponnala L."/>
            <person name="Schneider K.L."/>
            <person name="Schwartz D.C."/>
            <person name="Sharma A."/>
            <person name="Soderlund C."/>
            <person name="Springer N.M."/>
            <person name="Sun Q."/>
            <person name="Wang H."/>
            <person name="Waterman M."/>
            <person name="Westerman R."/>
            <person name="Wolfgruber T.K."/>
            <person name="Yang L."/>
            <person name="Yu Y."/>
            <person name="Zhang L."/>
            <person name="Zhou S."/>
            <person name="Zhu Q."/>
            <person name="Bennetzen J.L."/>
            <person name="Dawe R.K."/>
            <person name="Jiang J."/>
            <person name="Jiang N."/>
            <person name="Presting G.G."/>
            <person name="Wessler S.R."/>
            <person name="Aluru S."/>
            <person name="Martienssen R.A."/>
            <person name="Clifton S.W."/>
            <person name="McCombie W.R."/>
            <person name="Wing R.A."/>
            <person name="Wilson R.K."/>
        </authorList>
    </citation>
    <scope>NUCLEOTIDE SEQUENCE [LARGE SCALE GENOMIC DNA]</scope>
    <source>
        <strain evidence="3">cv. B73</strain>
    </source>
</reference>